<sequence>MFSEPIPMTDLSHSTAAERNKQPILDVLEKVLGARGAALEIASGTGQHAAWFAAALPGWTWQPTDADSRALPSLAARVAQSGLANLRPPLLLDVTAAQWPSQGPAFTQQFDAIYCANMLHIAPPAACVGLMEGAARQLQPGGRLVTYGPYFEDTPPAPSNLAFDQSLRARNASWGIRRLKDVEEEARRSGLSLRERHEMPANNLLLVFGL</sequence>
<dbReference type="Pfam" id="PF06080">
    <property type="entry name" value="DUF938"/>
    <property type="match status" value="1"/>
</dbReference>
<protein>
    <recommendedName>
        <fullName evidence="2">SAM-dependent methyltransferase</fullName>
    </recommendedName>
</protein>
<dbReference type="Gene3D" id="3.40.50.150">
    <property type="entry name" value="Vaccinia Virus protein VP39"/>
    <property type="match status" value="1"/>
</dbReference>
<reference evidence="1" key="1">
    <citation type="submission" date="2019-12" db="EMBL/GenBank/DDBJ databases">
        <authorList>
            <person name="Cremers G."/>
        </authorList>
    </citation>
    <scope>NUCLEOTIDE SEQUENCE</scope>
    <source>
        <strain evidence="1">Vvax</strain>
    </source>
</reference>
<accession>A0A679JL57</accession>
<dbReference type="InterPro" id="IPR029063">
    <property type="entry name" value="SAM-dependent_MTases_sf"/>
</dbReference>
<dbReference type="InterPro" id="IPR010342">
    <property type="entry name" value="DUF938"/>
</dbReference>
<dbReference type="AlphaFoldDB" id="A0A679JL57"/>
<dbReference type="PANTHER" id="PTHR20974:SF0">
    <property type="entry name" value="UPF0585 PROTEIN CG18661"/>
    <property type="match status" value="1"/>
</dbReference>
<dbReference type="EMBL" id="LR743508">
    <property type="protein sequence ID" value="CAA2109962.1"/>
    <property type="molecule type" value="Genomic_DNA"/>
</dbReference>
<dbReference type="PANTHER" id="PTHR20974">
    <property type="entry name" value="UPF0585 PROTEIN CG18661"/>
    <property type="match status" value="1"/>
</dbReference>
<name>A0A679JL57_VARPD</name>
<evidence type="ECO:0008006" key="2">
    <source>
        <dbReference type="Google" id="ProtNLM"/>
    </source>
</evidence>
<dbReference type="SUPFAM" id="SSF53335">
    <property type="entry name" value="S-adenosyl-L-methionine-dependent methyltransferases"/>
    <property type="match status" value="1"/>
</dbReference>
<organism evidence="1">
    <name type="scientific">Variovorax paradoxus</name>
    <dbReference type="NCBI Taxonomy" id="34073"/>
    <lineage>
        <taxon>Bacteria</taxon>
        <taxon>Pseudomonadati</taxon>
        <taxon>Pseudomonadota</taxon>
        <taxon>Betaproteobacteria</taxon>
        <taxon>Burkholderiales</taxon>
        <taxon>Comamonadaceae</taxon>
        <taxon>Variovorax</taxon>
    </lineage>
</organism>
<proteinExistence type="predicted"/>
<evidence type="ECO:0000313" key="1">
    <source>
        <dbReference type="EMBL" id="CAA2109962.1"/>
    </source>
</evidence>
<gene>
    <name evidence="1" type="ORF">VVAX_06234</name>
</gene>